<dbReference type="HOGENOM" id="CLU_1514526_0_0_1"/>
<dbReference type="InterPro" id="IPR002130">
    <property type="entry name" value="Cyclophilin-type_PPIase_dom"/>
</dbReference>
<protein>
    <recommendedName>
        <fullName evidence="3">Peptidyl-prolyl cis-trans isomerase</fullName>
        <shortName evidence="3">PPIase</shortName>
        <ecNumber evidence="3">5.2.1.8</ecNumber>
    </recommendedName>
</protein>
<dbReference type="Proteomes" id="UP000001449">
    <property type="component" value="Chromosome 9"/>
</dbReference>
<comment type="function">
    <text evidence="3">PPIases accelerate the folding of proteins. It catalyzes the cis-trans isomerization of proline imidic peptide bonds in oligopeptides.</text>
</comment>
<dbReference type="PIRSF" id="PIRSF001467">
    <property type="entry name" value="Peptidylpro_ismrse"/>
    <property type="match status" value="1"/>
</dbReference>
<dbReference type="PRINTS" id="PR00153">
    <property type="entry name" value="CSAPPISMRASE"/>
</dbReference>
<evidence type="ECO:0000259" key="4">
    <source>
        <dbReference type="PROSITE" id="PS50072"/>
    </source>
</evidence>
<comment type="similarity">
    <text evidence="3">Belongs to the cyclophilin-type PPIase family.</text>
</comment>
<reference evidence="5 6" key="2">
    <citation type="journal article" date="2008" name="Nature">
        <title>The Phaeodactylum genome reveals the evolutionary history of diatom genomes.</title>
        <authorList>
            <person name="Bowler C."/>
            <person name="Allen A.E."/>
            <person name="Badger J.H."/>
            <person name="Grimwood J."/>
            <person name="Jabbari K."/>
            <person name="Kuo A."/>
            <person name="Maheswari U."/>
            <person name="Martens C."/>
            <person name="Maumus F."/>
            <person name="Otillar R.P."/>
            <person name="Rayko E."/>
            <person name="Salamov A."/>
            <person name="Vandepoele K."/>
            <person name="Beszteri B."/>
            <person name="Gruber A."/>
            <person name="Heijde M."/>
            <person name="Katinka M."/>
            <person name="Mock T."/>
            <person name="Valentin K."/>
            <person name="Verret F."/>
            <person name="Berges J.A."/>
            <person name="Brownlee C."/>
            <person name="Cadoret J.P."/>
            <person name="Chiovitti A."/>
            <person name="Choi C.J."/>
            <person name="Coesel S."/>
            <person name="De Martino A."/>
            <person name="Detter J.C."/>
            <person name="Durkin C."/>
            <person name="Falciatore A."/>
            <person name="Fournet J."/>
            <person name="Haruta M."/>
            <person name="Huysman M.J."/>
            <person name="Jenkins B.D."/>
            <person name="Jiroutova K."/>
            <person name="Jorgensen R.E."/>
            <person name="Joubert Y."/>
            <person name="Kaplan A."/>
            <person name="Kroger N."/>
            <person name="Kroth P.G."/>
            <person name="La Roche J."/>
            <person name="Lindquist E."/>
            <person name="Lommer M."/>
            <person name="Martin-Jezequel V."/>
            <person name="Lopez P.J."/>
            <person name="Lucas S."/>
            <person name="Mangogna M."/>
            <person name="McGinnis K."/>
            <person name="Medlin L.K."/>
            <person name="Montsant A."/>
            <person name="Oudot-Le Secq M.P."/>
            <person name="Napoli C."/>
            <person name="Obornik M."/>
            <person name="Parker M.S."/>
            <person name="Petit J.L."/>
            <person name="Porcel B.M."/>
            <person name="Poulsen N."/>
            <person name="Robison M."/>
            <person name="Rychlewski L."/>
            <person name="Rynearson T.A."/>
            <person name="Schmutz J."/>
            <person name="Shapiro H."/>
            <person name="Siaut M."/>
            <person name="Stanley M."/>
            <person name="Sussman M.R."/>
            <person name="Taylor A.R."/>
            <person name="Vardi A."/>
            <person name="von Dassow P."/>
            <person name="Vyverman W."/>
            <person name="Willis A."/>
            <person name="Wyrwicz L.S."/>
            <person name="Rokhsar D.S."/>
            <person name="Weissenbach J."/>
            <person name="Armbrust E.V."/>
            <person name="Green B.R."/>
            <person name="Van de Peer Y."/>
            <person name="Grigoriev I.V."/>
        </authorList>
    </citation>
    <scope>NUCLEOTIDE SEQUENCE [LARGE SCALE GENOMIC DNA]</scope>
    <source>
        <strain evidence="5 6">CCMP1335</strain>
    </source>
</reference>
<dbReference type="OMA" id="ISMCHAR"/>
<dbReference type="SUPFAM" id="SSF50891">
    <property type="entry name" value="Cyclophilin-like"/>
    <property type="match status" value="1"/>
</dbReference>
<dbReference type="PANTHER" id="PTHR11071">
    <property type="entry name" value="PEPTIDYL-PROLYL CIS-TRANS ISOMERASE"/>
    <property type="match status" value="1"/>
</dbReference>
<keyword evidence="1 3" id="KW-0697">Rotamase</keyword>
<dbReference type="GO" id="GO:0006457">
    <property type="term" value="P:protein folding"/>
    <property type="evidence" value="ECO:0000318"/>
    <property type="project" value="GO_Central"/>
</dbReference>
<feature type="non-terminal residue" evidence="5">
    <location>
        <position position="1"/>
    </location>
</feature>
<evidence type="ECO:0000313" key="5">
    <source>
        <dbReference type="EMBL" id="EED90423.1"/>
    </source>
</evidence>
<sequence length="178" mass="19090">PKITQKVYLDIKLPTNKTPKRLVIGLFGEAMHKTAENFQTLCTNTEGPSYAGTSFYRVISGTTIQGGAIGSNSSSGKSGTSAFENGAPFTPDNYNIKHRTKGLVSAVRNANGTIDSRFFIQTEDDAGWADDRYAAFGIVLEEEGTGGMELVKKLSRLEVKAPQNSPKDPVLIVGCGLL</sequence>
<accession>B8C839</accession>
<dbReference type="STRING" id="35128.B8C839"/>
<dbReference type="GeneID" id="7443532"/>
<proteinExistence type="inferred from homology"/>
<dbReference type="Pfam" id="PF00160">
    <property type="entry name" value="Pro_isomerase"/>
    <property type="match status" value="1"/>
</dbReference>
<dbReference type="AlphaFoldDB" id="B8C839"/>
<dbReference type="EC" id="5.2.1.8" evidence="3"/>
<evidence type="ECO:0000256" key="1">
    <source>
        <dbReference type="ARBA" id="ARBA00023110"/>
    </source>
</evidence>
<organism evidence="5 6">
    <name type="scientific">Thalassiosira pseudonana</name>
    <name type="common">Marine diatom</name>
    <name type="synonym">Cyclotella nana</name>
    <dbReference type="NCBI Taxonomy" id="35128"/>
    <lineage>
        <taxon>Eukaryota</taxon>
        <taxon>Sar</taxon>
        <taxon>Stramenopiles</taxon>
        <taxon>Ochrophyta</taxon>
        <taxon>Bacillariophyta</taxon>
        <taxon>Coscinodiscophyceae</taxon>
        <taxon>Thalassiosirophycidae</taxon>
        <taxon>Thalassiosirales</taxon>
        <taxon>Thalassiosiraceae</taxon>
        <taxon>Thalassiosira</taxon>
    </lineage>
</organism>
<dbReference type="RefSeq" id="XP_002292448.1">
    <property type="nucleotide sequence ID" value="XM_002292412.1"/>
</dbReference>
<dbReference type="InterPro" id="IPR029000">
    <property type="entry name" value="Cyclophilin-like_dom_sf"/>
</dbReference>
<dbReference type="KEGG" id="tps:THAPSDRAFT_36243"/>
<keyword evidence="6" id="KW-1185">Reference proteome</keyword>
<feature type="domain" description="PPIase cyclophilin-type" evidence="4">
    <location>
        <begin position="21"/>
        <end position="177"/>
    </location>
</feature>
<gene>
    <name evidence="5" type="ORF">THAPSDRAFT_36243</name>
</gene>
<dbReference type="eggNOG" id="KOG0880">
    <property type="taxonomic scope" value="Eukaryota"/>
</dbReference>
<comment type="catalytic activity">
    <reaction evidence="3">
        <text>[protein]-peptidylproline (omega=180) = [protein]-peptidylproline (omega=0)</text>
        <dbReference type="Rhea" id="RHEA:16237"/>
        <dbReference type="Rhea" id="RHEA-COMP:10747"/>
        <dbReference type="Rhea" id="RHEA-COMP:10748"/>
        <dbReference type="ChEBI" id="CHEBI:83833"/>
        <dbReference type="ChEBI" id="CHEBI:83834"/>
        <dbReference type="EC" id="5.2.1.8"/>
    </reaction>
</comment>
<keyword evidence="2 3" id="KW-0413">Isomerase</keyword>
<dbReference type="GO" id="GO:0016018">
    <property type="term" value="F:cyclosporin A binding"/>
    <property type="evidence" value="ECO:0000318"/>
    <property type="project" value="GO_Central"/>
</dbReference>
<dbReference type="Gene3D" id="2.40.100.10">
    <property type="entry name" value="Cyclophilin-like"/>
    <property type="match status" value="1"/>
</dbReference>
<dbReference type="InParanoid" id="B8C839"/>
<reference evidence="5 6" key="1">
    <citation type="journal article" date="2004" name="Science">
        <title>The genome of the diatom Thalassiosira pseudonana: ecology, evolution, and metabolism.</title>
        <authorList>
            <person name="Armbrust E.V."/>
            <person name="Berges J.A."/>
            <person name="Bowler C."/>
            <person name="Green B.R."/>
            <person name="Martinez D."/>
            <person name="Putnam N.H."/>
            <person name="Zhou S."/>
            <person name="Allen A.E."/>
            <person name="Apt K.E."/>
            <person name="Bechner M."/>
            <person name="Brzezinski M.A."/>
            <person name="Chaal B.K."/>
            <person name="Chiovitti A."/>
            <person name="Davis A.K."/>
            <person name="Demarest M.S."/>
            <person name="Detter J.C."/>
            <person name="Glavina T."/>
            <person name="Goodstein D."/>
            <person name="Hadi M.Z."/>
            <person name="Hellsten U."/>
            <person name="Hildebrand M."/>
            <person name="Jenkins B.D."/>
            <person name="Jurka J."/>
            <person name="Kapitonov V.V."/>
            <person name="Kroger N."/>
            <person name="Lau W.W."/>
            <person name="Lane T.W."/>
            <person name="Larimer F.W."/>
            <person name="Lippmeier J.C."/>
            <person name="Lucas S."/>
            <person name="Medina M."/>
            <person name="Montsant A."/>
            <person name="Obornik M."/>
            <person name="Parker M.S."/>
            <person name="Palenik B."/>
            <person name="Pazour G.J."/>
            <person name="Richardson P.M."/>
            <person name="Rynearson T.A."/>
            <person name="Saito M.A."/>
            <person name="Schwartz D.C."/>
            <person name="Thamatrakoln K."/>
            <person name="Valentin K."/>
            <person name="Vardi A."/>
            <person name="Wilkerson F.P."/>
            <person name="Rokhsar D.S."/>
        </authorList>
    </citation>
    <scope>NUCLEOTIDE SEQUENCE [LARGE SCALE GENOMIC DNA]</scope>
    <source>
        <strain evidence="5 6">CCMP1335</strain>
    </source>
</reference>
<evidence type="ECO:0000256" key="3">
    <source>
        <dbReference type="RuleBase" id="RU363019"/>
    </source>
</evidence>
<evidence type="ECO:0000256" key="2">
    <source>
        <dbReference type="ARBA" id="ARBA00023235"/>
    </source>
</evidence>
<dbReference type="GO" id="GO:0003755">
    <property type="term" value="F:peptidyl-prolyl cis-trans isomerase activity"/>
    <property type="evidence" value="ECO:0000318"/>
    <property type="project" value="GO_Central"/>
</dbReference>
<dbReference type="GO" id="GO:0005737">
    <property type="term" value="C:cytoplasm"/>
    <property type="evidence" value="ECO:0000318"/>
    <property type="project" value="GO_Central"/>
</dbReference>
<dbReference type="PANTHER" id="PTHR11071:SF561">
    <property type="entry name" value="PEPTIDYL-PROLYL CIS-TRANS ISOMERASE D-RELATED"/>
    <property type="match status" value="1"/>
</dbReference>
<dbReference type="InterPro" id="IPR024936">
    <property type="entry name" value="Cyclophilin-type_PPIase"/>
</dbReference>
<dbReference type="PROSITE" id="PS50072">
    <property type="entry name" value="CSA_PPIASE_2"/>
    <property type="match status" value="1"/>
</dbReference>
<evidence type="ECO:0000313" key="6">
    <source>
        <dbReference type="Proteomes" id="UP000001449"/>
    </source>
</evidence>
<name>B8C839_THAPS</name>
<dbReference type="PaxDb" id="35128-Thaps36243"/>
<dbReference type="EMBL" id="CM000645">
    <property type="protein sequence ID" value="EED90423.1"/>
    <property type="molecule type" value="Genomic_DNA"/>
</dbReference>